<keyword evidence="3" id="KW-1185">Reference proteome</keyword>
<dbReference type="AlphaFoldDB" id="A0A3Q3M5K8"/>
<protein>
    <submittedName>
        <fullName evidence="2">Testis expressed 30</fullName>
    </submittedName>
</protein>
<dbReference type="InParanoid" id="A0A3Q3M5K8"/>
<dbReference type="InterPro" id="IPR029058">
    <property type="entry name" value="AB_hydrolase_fold"/>
</dbReference>
<dbReference type="STRING" id="205130.ENSMAMP00000022316"/>
<organism evidence="2 3">
    <name type="scientific">Mastacembelus armatus</name>
    <name type="common">zig-zag eel</name>
    <dbReference type="NCBI Taxonomy" id="205130"/>
    <lineage>
        <taxon>Eukaryota</taxon>
        <taxon>Metazoa</taxon>
        <taxon>Chordata</taxon>
        <taxon>Craniata</taxon>
        <taxon>Vertebrata</taxon>
        <taxon>Euteleostomi</taxon>
        <taxon>Actinopterygii</taxon>
        <taxon>Neopterygii</taxon>
        <taxon>Teleostei</taxon>
        <taxon>Neoteleostei</taxon>
        <taxon>Acanthomorphata</taxon>
        <taxon>Anabantaria</taxon>
        <taxon>Synbranchiformes</taxon>
        <taxon>Mastacembelidae</taxon>
        <taxon>Mastacembelus</taxon>
    </lineage>
</organism>
<dbReference type="PANTHER" id="PTHR13136">
    <property type="entry name" value="TESTIS DEVELOPMENT PROTEIN PRTD"/>
    <property type="match status" value="1"/>
</dbReference>
<dbReference type="PANTHER" id="PTHR13136:SF11">
    <property type="entry name" value="TESTIS-EXPRESSED PROTEIN 30"/>
    <property type="match status" value="1"/>
</dbReference>
<dbReference type="SUPFAM" id="SSF53474">
    <property type="entry name" value="alpha/beta-Hydrolases"/>
    <property type="match status" value="1"/>
</dbReference>
<accession>A0A3Q3M5K8</accession>
<dbReference type="Proteomes" id="UP000261640">
    <property type="component" value="Unplaced"/>
</dbReference>
<feature type="domain" description="KANL3/Tex30 alpha/beta hydrolase-like" evidence="1">
    <location>
        <begin position="31"/>
        <end position="207"/>
    </location>
</feature>
<dbReference type="Gene3D" id="3.40.50.1820">
    <property type="entry name" value="alpha/beta hydrolase"/>
    <property type="match status" value="1"/>
</dbReference>
<dbReference type="Pfam" id="PF20408">
    <property type="entry name" value="Abhydrolase_11"/>
    <property type="match status" value="1"/>
</dbReference>
<evidence type="ECO:0000259" key="1">
    <source>
        <dbReference type="Pfam" id="PF20408"/>
    </source>
</evidence>
<dbReference type="InterPro" id="IPR026555">
    <property type="entry name" value="NSL3/Tex30"/>
</dbReference>
<name>A0A3Q3M5K8_9TELE</name>
<dbReference type="Ensembl" id="ENSMAMT00000022865.2">
    <property type="protein sequence ID" value="ENSMAMP00000022293.2"/>
    <property type="gene ID" value="ENSMAMG00000015018.2"/>
</dbReference>
<evidence type="ECO:0000313" key="3">
    <source>
        <dbReference type="Proteomes" id="UP000261640"/>
    </source>
</evidence>
<proteinExistence type="predicted"/>
<reference evidence="2" key="1">
    <citation type="submission" date="2025-08" db="UniProtKB">
        <authorList>
            <consortium name="Ensembl"/>
        </authorList>
    </citation>
    <scope>IDENTIFICATION</scope>
</reference>
<dbReference type="GeneTree" id="ENSGT00940000163874"/>
<evidence type="ECO:0000313" key="2">
    <source>
        <dbReference type="Ensembl" id="ENSMAMP00000022293.2"/>
    </source>
</evidence>
<sequence length="225" mass="24919">NCTFKTNRVPFGTKHLDAVLCVPNSGEDVYTAVILTHGAGGDMNFKHLVSLAHALASNGFLCLRFTCKGLNLGYRVKAYHAVWDYLTSLKKFTIKRVYVGGRSMGCRAAAALARQLSEQTKDAVRGIICLSFPLHPPGQTHAYRQRSEDLQALPEHTSVLFVSGTEDNMCDRGLFDGMVEELKAQAEVFWLQGGSHGLTVKGRSEDFVLNEVNEHVITWMSKQED</sequence>
<dbReference type="InterPro" id="IPR046879">
    <property type="entry name" value="KANL3/Tex30_Abhydrolase"/>
</dbReference>
<reference evidence="2" key="2">
    <citation type="submission" date="2025-09" db="UniProtKB">
        <authorList>
            <consortium name="Ensembl"/>
        </authorList>
    </citation>
    <scope>IDENTIFICATION</scope>
</reference>